<dbReference type="AlphaFoldDB" id="V5IAF3"/>
<dbReference type="Gene3D" id="2.40.10.10">
    <property type="entry name" value="Trypsin-like serine proteases"/>
    <property type="match status" value="1"/>
</dbReference>
<feature type="chain" id="PRO_5004737035" evidence="3">
    <location>
        <begin position="21"/>
        <end position="277"/>
    </location>
</feature>
<sequence>RRVKMKVVLCVLALAAVALGAPSAPGGRIFGGINAARGEFPFIVSLQYCIIGFCQHSCGATILSPSWLLTAAHCFTELPGIGSVRVIAGILNQNDANAEKQTINIGRYIVHPNYEGGVNPHDIALIMLSSSLILNAQVQPARLPRQGEEPQGPFDLAGWGSIGGSNLFPQMPNNLQKAVVPLVPIRECDAVLTRILEGRPHPLHFESNVCSGPLDAPITACGGDSGGPLSKGNVVEGVVSWGINPCGGVEAPTVYVKVSNYINWIQRYVDEPLLFAD</sequence>
<evidence type="ECO:0000259" key="4">
    <source>
        <dbReference type="PROSITE" id="PS50240"/>
    </source>
</evidence>
<keyword evidence="1" id="KW-1015">Disulfide bond</keyword>
<dbReference type="CDD" id="cd00190">
    <property type="entry name" value="Tryp_SPc"/>
    <property type="match status" value="1"/>
</dbReference>
<evidence type="ECO:0000256" key="3">
    <source>
        <dbReference type="SAM" id="SignalP"/>
    </source>
</evidence>
<dbReference type="InterPro" id="IPR001314">
    <property type="entry name" value="Peptidase_S1A"/>
</dbReference>
<dbReference type="InterPro" id="IPR018114">
    <property type="entry name" value="TRYPSIN_HIS"/>
</dbReference>
<dbReference type="InterPro" id="IPR001254">
    <property type="entry name" value="Trypsin_dom"/>
</dbReference>
<feature type="signal peptide" evidence="3">
    <location>
        <begin position="1"/>
        <end position="20"/>
    </location>
</feature>
<keyword evidence="2" id="KW-0720">Serine protease</keyword>
<accession>V5IAF3</accession>
<dbReference type="GO" id="GO:0004252">
    <property type="term" value="F:serine-type endopeptidase activity"/>
    <property type="evidence" value="ECO:0007669"/>
    <property type="project" value="InterPro"/>
</dbReference>
<keyword evidence="3" id="KW-0732">Signal</keyword>
<dbReference type="Pfam" id="PF00089">
    <property type="entry name" value="Trypsin"/>
    <property type="match status" value="1"/>
</dbReference>
<evidence type="ECO:0000256" key="1">
    <source>
        <dbReference type="ARBA" id="ARBA00023157"/>
    </source>
</evidence>
<dbReference type="PROSITE" id="PS50240">
    <property type="entry name" value="TRYPSIN_DOM"/>
    <property type="match status" value="1"/>
</dbReference>
<dbReference type="InterPro" id="IPR043504">
    <property type="entry name" value="Peptidase_S1_PA_chymotrypsin"/>
</dbReference>
<protein>
    <submittedName>
        <fullName evidence="5">Trypsin</fullName>
    </submittedName>
</protein>
<dbReference type="PRINTS" id="PR00722">
    <property type="entry name" value="CHYMOTRYPSIN"/>
</dbReference>
<dbReference type="PANTHER" id="PTHR24252:SF7">
    <property type="entry name" value="HYALIN"/>
    <property type="match status" value="1"/>
</dbReference>
<dbReference type="PROSITE" id="PS00134">
    <property type="entry name" value="TRYPSIN_HIS"/>
    <property type="match status" value="1"/>
</dbReference>
<dbReference type="InterPro" id="IPR009003">
    <property type="entry name" value="Peptidase_S1_PA"/>
</dbReference>
<evidence type="ECO:0000256" key="2">
    <source>
        <dbReference type="RuleBase" id="RU363034"/>
    </source>
</evidence>
<dbReference type="SUPFAM" id="SSF50494">
    <property type="entry name" value="Trypsin-like serine proteases"/>
    <property type="match status" value="1"/>
</dbReference>
<dbReference type="EMBL" id="GALX01001285">
    <property type="protein sequence ID" value="JAB67181.1"/>
    <property type="molecule type" value="Transcribed_RNA"/>
</dbReference>
<proteinExistence type="predicted"/>
<dbReference type="FunFam" id="2.40.10.10:FF:000068">
    <property type="entry name" value="transmembrane protease serine 2"/>
    <property type="match status" value="1"/>
</dbReference>
<feature type="non-terminal residue" evidence="5">
    <location>
        <position position="1"/>
    </location>
</feature>
<dbReference type="SMART" id="SM00020">
    <property type="entry name" value="Tryp_SPc"/>
    <property type="match status" value="1"/>
</dbReference>
<dbReference type="InterPro" id="IPR033116">
    <property type="entry name" value="TRYPSIN_SER"/>
</dbReference>
<gene>
    <name evidence="5" type="primary">TRYP</name>
</gene>
<feature type="domain" description="Peptidase S1" evidence="4">
    <location>
        <begin position="29"/>
        <end position="270"/>
    </location>
</feature>
<name>V5IAF3_ANOGL</name>
<reference evidence="5" key="1">
    <citation type="submission" date="2013-07" db="EMBL/GenBank/DDBJ databases">
        <title>Midgut Transcriptome Profiling of Anoplphora glabripennis, a Lignocellulose Degrading, Wood-Boring Cerambycid.</title>
        <authorList>
            <person name="Scully E.D."/>
            <person name="Hoover K."/>
            <person name="Carlson J.E."/>
            <person name="Tien M."/>
            <person name="Geib S.M."/>
        </authorList>
    </citation>
    <scope>NUCLEOTIDE SEQUENCE</scope>
</reference>
<dbReference type="PROSITE" id="PS00135">
    <property type="entry name" value="TRYPSIN_SER"/>
    <property type="match status" value="1"/>
</dbReference>
<evidence type="ECO:0000313" key="5">
    <source>
        <dbReference type="EMBL" id="JAB67181.1"/>
    </source>
</evidence>
<dbReference type="PANTHER" id="PTHR24252">
    <property type="entry name" value="ACROSIN-RELATED"/>
    <property type="match status" value="1"/>
</dbReference>
<organism evidence="5">
    <name type="scientific">Anoplophora glabripennis</name>
    <name type="common">Asian longhorn beetle</name>
    <name type="synonym">Anoplophora nobilis</name>
    <dbReference type="NCBI Taxonomy" id="217634"/>
    <lineage>
        <taxon>Eukaryota</taxon>
        <taxon>Metazoa</taxon>
        <taxon>Ecdysozoa</taxon>
        <taxon>Arthropoda</taxon>
        <taxon>Hexapoda</taxon>
        <taxon>Insecta</taxon>
        <taxon>Pterygota</taxon>
        <taxon>Neoptera</taxon>
        <taxon>Endopterygota</taxon>
        <taxon>Coleoptera</taxon>
        <taxon>Polyphaga</taxon>
        <taxon>Cucujiformia</taxon>
        <taxon>Chrysomeloidea</taxon>
        <taxon>Cerambycidae</taxon>
        <taxon>Lamiinae</taxon>
        <taxon>Lamiini</taxon>
        <taxon>Anoplophora</taxon>
    </lineage>
</organism>
<dbReference type="GO" id="GO:0006508">
    <property type="term" value="P:proteolysis"/>
    <property type="evidence" value="ECO:0007669"/>
    <property type="project" value="UniProtKB-KW"/>
</dbReference>
<keyword evidence="2" id="KW-0645">Protease</keyword>
<keyword evidence="2" id="KW-0378">Hydrolase</keyword>